<dbReference type="AlphaFoldDB" id="A0A367Y3V1"/>
<comment type="caution">
    <text evidence="6">The sequence shown here is derived from an EMBL/GenBank/DDBJ whole genome shotgun (WGS) entry which is preliminary data.</text>
</comment>
<accession>A0A367Y3V1</accession>
<sequence length="638" mass="68499">MKLGVTLTDTGADVAVWAPAADRVWFCRVTDDGREDRTRLPYVEGGIWHGSVADVVDGTRYGIRAAGPGLDPHTLLVDPYAVAIDGRLVAGEPVPYGIVRTPSSTPSWSFSGDLVIYEAHVKGLTALRSDIPSELRGTYAGAALMAPYLASLGVTALELLPIQAFIDDDHVVANGLTNYWGYQPIAWHAPEPRYAHEDAEAEVLALVNAMHAEGIAVIVDVVYNHTGEGGHGGPVLSLKGLAPQAYRMHDGEYVNDAGTGNTVAAEEPLVLRLILDSLRHWATRYGIDGFRFDLAATLGRSAGGFDSRAAFFQAVGQDPVLSNLILIAEPWDIGPGGYQLGAFPHPWREWNDRFRDDVRRAWRGDPLMLSALSARLLGSAAEFDHSGRTAHTSVNFITAHDGFTLADLVSYEQKHNLDNREDGNDGHSENFSSNGGAEGLSSDPDVLARRERRMRGMIATLAVSQGVPMLLAGDEAGNSQGGNNNAYAQDNEVGWVSWSGVSLADFVRDALATRARLPILRQRAFLHGGERATFGRDVTWLRADGNLVEDEDWQDPDFRTIVAVLRGAAGDPDGEAIDGSVAIVVNLGCATTVDLPAGRWAVELDSSGSAALTARTIVVPEETLVVLSGGFVASAYYR</sequence>
<dbReference type="OrthoDB" id="3236218at2"/>
<dbReference type="Pfam" id="PF02922">
    <property type="entry name" value="CBM_48"/>
    <property type="match status" value="1"/>
</dbReference>
<feature type="domain" description="Glycosyl hydrolase family 13 catalytic" evidence="5">
    <location>
        <begin position="122"/>
        <end position="508"/>
    </location>
</feature>
<evidence type="ECO:0000259" key="5">
    <source>
        <dbReference type="SMART" id="SM00642"/>
    </source>
</evidence>
<comment type="similarity">
    <text evidence="1">Belongs to the glycosyl hydrolase 13 family.</text>
</comment>
<dbReference type="SUPFAM" id="SSF51445">
    <property type="entry name" value="(Trans)glycosidases"/>
    <property type="match status" value="1"/>
</dbReference>
<dbReference type="InterPro" id="IPR044505">
    <property type="entry name" value="GlgX_Isoamylase_N_E_set"/>
</dbReference>
<dbReference type="Gene3D" id="2.60.40.1180">
    <property type="entry name" value="Golgi alpha-mannosidase II"/>
    <property type="match status" value="1"/>
</dbReference>
<dbReference type="InterPro" id="IPR013780">
    <property type="entry name" value="Glyco_hydro_b"/>
</dbReference>
<dbReference type="CDD" id="cd02856">
    <property type="entry name" value="E_set_GDE_Isoamylase_N"/>
    <property type="match status" value="1"/>
</dbReference>
<evidence type="ECO:0000313" key="6">
    <source>
        <dbReference type="EMBL" id="RCK59711.1"/>
    </source>
</evidence>
<dbReference type="Pfam" id="PF00128">
    <property type="entry name" value="Alpha-amylase"/>
    <property type="match status" value="1"/>
</dbReference>
<dbReference type="SMART" id="SM00642">
    <property type="entry name" value="Aamy"/>
    <property type="match status" value="1"/>
</dbReference>
<feature type="compositionally biased region" description="Basic and acidic residues" evidence="4">
    <location>
        <begin position="417"/>
        <end position="428"/>
    </location>
</feature>
<dbReference type="InterPro" id="IPR013783">
    <property type="entry name" value="Ig-like_fold"/>
</dbReference>
<dbReference type="EMBL" id="QORO01000002">
    <property type="protein sequence ID" value="RCK59711.1"/>
    <property type="molecule type" value="Genomic_DNA"/>
</dbReference>
<dbReference type="InterPro" id="IPR004193">
    <property type="entry name" value="Glyco_hydro_13_N"/>
</dbReference>
<evidence type="ECO:0000256" key="4">
    <source>
        <dbReference type="SAM" id="MobiDB-lite"/>
    </source>
</evidence>
<keyword evidence="7" id="KW-1185">Reference proteome</keyword>
<dbReference type="NCBIfam" id="TIGR02100">
    <property type="entry name" value="glgX_debranch"/>
    <property type="match status" value="1"/>
</dbReference>
<dbReference type="Proteomes" id="UP000253508">
    <property type="component" value="Unassembled WGS sequence"/>
</dbReference>
<name>A0A367Y3V1_9MICO</name>
<dbReference type="InterPro" id="IPR006047">
    <property type="entry name" value="GH13_cat_dom"/>
</dbReference>
<dbReference type="Gene3D" id="2.60.40.10">
    <property type="entry name" value="Immunoglobulins"/>
    <property type="match status" value="1"/>
</dbReference>
<dbReference type="InterPro" id="IPR017853">
    <property type="entry name" value="GH"/>
</dbReference>
<keyword evidence="2" id="KW-0378">Hydrolase</keyword>
<dbReference type="PANTHER" id="PTHR43002">
    <property type="entry name" value="GLYCOGEN DEBRANCHING ENZYME"/>
    <property type="match status" value="1"/>
</dbReference>
<dbReference type="InterPro" id="IPR014756">
    <property type="entry name" value="Ig_E-set"/>
</dbReference>
<evidence type="ECO:0000313" key="7">
    <source>
        <dbReference type="Proteomes" id="UP000253508"/>
    </source>
</evidence>
<gene>
    <name evidence="6" type="primary">glgX</name>
    <name evidence="6" type="ORF">DTO57_05940</name>
</gene>
<evidence type="ECO:0000256" key="3">
    <source>
        <dbReference type="ARBA" id="ARBA00023295"/>
    </source>
</evidence>
<dbReference type="GO" id="GO:0005980">
    <property type="term" value="P:glycogen catabolic process"/>
    <property type="evidence" value="ECO:0007669"/>
    <property type="project" value="InterPro"/>
</dbReference>
<dbReference type="GO" id="GO:0004135">
    <property type="term" value="F:amylo-alpha-1,6-glucosidase activity"/>
    <property type="evidence" value="ECO:0007669"/>
    <property type="project" value="InterPro"/>
</dbReference>
<reference evidence="6 7" key="1">
    <citation type="submission" date="2018-07" db="EMBL/GenBank/DDBJ databases">
        <title>Microbacterium endoborsara sp. nov., a novel actinobacterium isolated from Borszczowia aralocaspica.</title>
        <authorList>
            <person name="An D."/>
        </authorList>
    </citation>
    <scope>NUCLEOTIDE SEQUENCE [LARGE SCALE GENOMIC DNA]</scope>
    <source>
        <strain evidence="6 7">C1.15228</strain>
    </source>
</reference>
<organism evidence="6 7">
    <name type="scientific">Microbacterium sorbitolivorans</name>
    <dbReference type="NCBI Taxonomy" id="1867410"/>
    <lineage>
        <taxon>Bacteria</taxon>
        <taxon>Bacillati</taxon>
        <taxon>Actinomycetota</taxon>
        <taxon>Actinomycetes</taxon>
        <taxon>Micrococcales</taxon>
        <taxon>Microbacteriaceae</taxon>
        <taxon>Microbacterium</taxon>
    </lineage>
</organism>
<dbReference type="RefSeq" id="WP_114117323.1">
    <property type="nucleotide sequence ID" value="NZ_BMHU01000003.1"/>
</dbReference>
<evidence type="ECO:0000256" key="1">
    <source>
        <dbReference type="ARBA" id="ARBA00008061"/>
    </source>
</evidence>
<dbReference type="SUPFAM" id="SSF51011">
    <property type="entry name" value="Glycosyl hydrolase domain"/>
    <property type="match status" value="1"/>
</dbReference>
<proteinExistence type="inferred from homology"/>
<protein>
    <submittedName>
        <fullName evidence="6">Glycogen debranching enzyme GlgX</fullName>
    </submittedName>
</protein>
<dbReference type="SUPFAM" id="SSF81296">
    <property type="entry name" value="E set domains"/>
    <property type="match status" value="1"/>
</dbReference>
<evidence type="ECO:0000256" key="2">
    <source>
        <dbReference type="ARBA" id="ARBA00022801"/>
    </source>
</evidence>
<dbReference type="Gene3D" id="3.20.20.80">
    <property type="entry name" value="Glycosidases"/>
    <property type="match status" value="1"/>
</dbReference>
<feature type="region of interest" description="Disordered" evidence="4">
    <location>
        <begin position="417"/>
        <end position="444"/>
    </location>
</feature>
<dbReference type="CDD" id="cd11326">
    <property type="entry name" value="AmyAc_Glg_debranch"/>
    <property type="match status" value="1"/>
</dbReference>
<dbReference type="InterPro" id="IPR011837">
    <property type="entry name" value="Glycogen_debranch_GlgX"/>
</dbReference>
<keyword evidence="3" id="KW-0326">Glycosidase</keyword>